<proteinExistence type="predicted"/>
<gene>
    <name evidence="1" type="ORF">E2C01_060129</name>
</gene>
<accession>A0A5B7H7V9</accession>
<comment type="caution">
    <text evidence="1">The sequence shown here is derived from an EMBL/GenBank/DDBJ whole genome shotgun (WGS) entry which is preliminary data.</text>
</comment>
<dbReference type="AlphaFoldDB" id="A0A5B7H7V9"/>
<organism evidence="1 2">
    <name type="scientific">Portunus trituberculatus</name>
    <name type="common">Swimming crab</name>
    <name type="synonym">Neptunus trituberculatus</name>
    <dbReference type="NCBI Taxonomy" id="210409"/>
    <lineage>
        <taxon>Eukaryota</taxon>
        <taxon>Metazoa</taxon>
        <taxon>Ecdysozoa</taxon>
        <taxon>Arthropoda</taxon>
        <taxon>Crustacea</taxon>
        <taxon>Multicrustacea</taxon>
        <taxon>Malacostraca</taxon>
        <taxon>Eumalacostraca</taxon>
        <taxon>Eucarida</taxon>
        <taxon>Decapoda</taxon>
        <taxon>Pleocyemata</taxon>
        <taxon>Brachyura</taxon>
        <taxon>Eubrachyura</taxon>
        <taxon>Portunoidea</taxon>
        <taxon>Portunidae</taxon>
        <taxon>Portuninae</taxon>
        <taxon>Portunus</taxon>
    </lineage>
</organism>
<sequence>MLPLSLSPLSPRCHLPSITLPPLPLLKCLLCLFLKGGMNQPSLHAVVAIISLHTPIWEDGENTGRKGGKERERIWGERKEENEAYDNFLSSSSFPAGEERSGL</sequence>
<name>A0A5B7H7V9_PORTR</name>
<dbReference type="Proteomes" id="UP000324222">
    <property type="component" value="Unassembled WGS sequence"/>
</dbReference>
<protein>
    <submittedName>
        <fullName evidence="1">Uncharacterized protein</fullName>
    </submittedName>
</protein>
<keyword evidence="2" id="KW-1185">Reference proteome</keyword>
<reference evidence="1 2" key="1">
    <citation type="submission" date="2019-05" db="EMBL/GenBank/DDBJ databases">
        <title>Another draft genome of Portunus trituberculatus and its Hox gene families provides insights of decapod evolution.</title>
        <authorList>
            <person name="Jeong J.-H."/>
            <person name="Song I."/>
            <person name="Kim S."/>
            <person name="Choi T."/>
            <person name="Kim D."/>
            <person name="Ryu S."/>
            <person name="Kim W."/>
        </authorList>
    </citation>
    <scope>NUCLEOTIDE SEQUENCE [LARGE SCALE GENOMIC DNA]</scope>
    <source>
        <tissue evidence="1">Muscle</tissue>
    </source>
</reference>
<dbReference type="EMBL" id="VSRR010024124">
    <property type="protein sequence ID" value="MPC65986.1"/>
    <property type="molecule type" value="Genomic_DNA"/>
</dbReference>
<evidence type="ECO:0000313" key="1">
    <source>
        <dbReference type="EMBL" id="MPC65986.1"/>
    </source>
</evidence>
<evidence type="ECO:0000313" key="2">
    <source>
        <dbReference type="Proteomes" id="UP000324222"/>
    </source>
</evidence>